<dbReference type="SUPFAM" id="SSF52540">
    <property type="entry name" value="P-loop containing nucleoside triphosphate hydrolases"/>
    <property type="match status" value="1"/>
</dbReference>
<dbReference type="Gene3D" id="3.40.50.300">
    <property type="entry name" value="P-loop containing nucleotide triphosphate hydrolases"/>
    <property type="match status" value="1"/>
</dbReference>
<sequence length="650" mass="71931">MTSRLRIRAVEVVTTRTSRIFDFNRPLTALIGPVGTGKSSLLMLIKHATGGRAALTPAVRANVTRVVLDLQVEDTRLTLARSVPDPSGIVEILDPYTRDTEAQLPIRSRDGQETISDRLLERLGIPRERIPTRRRGATADTVAVTFQNLMAYLYVEAVDIDRSIAGHTETYTDRPRRALFEFLFGLNDADLAAQQRREGALNSAIAAHKAEVAAVRSFLGQTETPPEERIDEERRAILLRLNEINTALEALASQSSSTGQATDVLFAELDQAAIHERQLQIDAAQRAEAVAARRATLAQLELDSLRAQQAHVAGHVLGALEFEVCPRCLQHLDHSSVADDQCRLCRQPEPASVAASAVDDETRHRYENQIAETRHLLSGDEDAAARATDRAMTARLHLHTVRQRVDQLTRSRTAPLLTQTAALSGQHATMLARLARLDEMTTTWERFKDIELRLRADEGERKEVRSDIKRRKQAMTEARARVARFDSAFQREIELIGVPGVQEAHIDRDDYLPRIDGAAFDEIQASGGGVATAVHVAYNIALITTALDDPNVTVPSLLIIDSPQNAIGRSPTDVELSQRIYDRIANVTNAAGRRIQMIIADNALPPPPPRADWTRIHVIEFGYEDRAMIPDVWHSGPAAARTRVEDAAVE</sequence>
<keyword evidence="2" id="KW-1185">Reference proteome</keyword>
<comment type="caution">
    <text evidence="1">The sequence shown here is derived from an EMBL/GenBank/DDBJ whole genome shotgun (WGS) entry which is preliminary data.</text>
</comment>
<evidence type="ECO:0000313" key="1">
    <source>
        <dbReference type="EMBL" id="MFI7263037.1"/>
    </source>
</evidence>
<accession>A0ABW7ZLC9</accession>
<gene>
    <name evidence="1" type="ORF">ACIBP4_12150</name>
</gene>
<evidence type="ECO:0008006" key="3">
    <source>
        <dbReference type="Google" id="ProtNLM"/>
    </source>
</evidence>
<reference evidence="1 2" key="1">
    <citation type="submission" date="2024-10" db="EMBL/GenBank/DDBJ databases">
        <title>The Natural Products Discovery Center: Release of the First 8490 Sequenced Strains for Exploring Actinobacteria Biosynthetic Diversity.</title>
        <authorList>
            <person name="Kalkreuter E."/>
            <person name="Kautsar S.A."/>
            <person name="Yang D."/>
            <person name="Bader C.D."/>
            <person name="Teijaro C.N."/>
            <person name="Fluegel L."/>
            <person name="Davis C.M."/>
            <person name="Simpson J.R."/>
            <person name="Lauterbach L."/>
            <person name="Steele A.D."/>
            <person name="Gui C."/>
            <person name="Meng S."/>
            <person name="Li G."/>
            <person name="Viehrig K."/>
            <person name="Ye F."/>
            <person name="Su P."/>
            <person name="Kiefer A.F."/>
            <person name="Nichols A."/>
            <person name="Cepeda A.J."/>
            <person name="Yan W."/>
            <person name="Fan B."/>
            <person name="Jiang Y."/>
            <person name="Adhikari A."/>
            <person name="Zheng C.-J."/>
            <person name="Schuster L."/>
            <person name="Cowan T.M."/>
            <person name="Smanski M.J."/>
            <person name="Chevrette M.G."/>
            <person name="De Carvalho L.P.S."/>
            <person name="Shen B."/>
        </authorList>
    </citation>
    <scope>NUCLEOTIDE SEQUENCE [LARGE SCALE GENOMIC DNA]</scope>
    <source>
        <strain evidence="1 2">NPDC049845</strain>
    </source>
</reference>
<dbReference type="EMBL" id="JBITLE010000003">
    <property type="protein sequence ID" value="MFI7263037.1"/>
    <property type="molecule type" value="Genomic_DNA"/>
</dbReference>
<dbReference type="InterPro" id="IPR027417">
    <property type="entry name" value="P-loop_NTPase"/>
</dbReference>
<dbReference type="RefSeq" id="WP_396768938.1">
    <property type="nucleotide sequence ID" value="NZ_JBITLA010000003.1"/>
</dbReference>
<evidence type="ECO:0000313" key="2">
    <source>
        <dbReference type="Proteomes" id="UP001612812"/>
    </source>
</evidence>
<name>A0ABW7ZLC9_9ACTN</name>
<organism evidence="1 2">
    <name type="scientific">Micromonospora maritima</name>
    <dbReference type="NCBI Taxonomy" id="986711"/>
    <lineage>
        <taxon>Bacteria</taxon>
        <taxon>Bacillati</taxon>
        <taxon>Actinomycetota</taxon>
        <taxon>Actinomycetes</taxon>
        <taxon>Micromonosporales</taxon>
        <taxon>Micromonosporaceae</taxon>
        <taxon>Micromonospora</taxon>
    </lineage>
</organism>
<protein>
    <recommendedName>
        <fullName evidence="3">AAA domain-containing protein</fullName>
    </recommendedName>
</protein>
<proteinExistence type="predicted"/>
<dbReference type="Proteomes" id="UP001612812">
    <property type="component" value="Unassembled WGS sequence"/>
</dbReference>